<evidence type="ECO:0000313" key="2">
    <source>
        <dbReference type="EMBL" id="EDR13540.1"/>
    </source>
</evidence>
<dbReference type="KEGG" id="lbc:LACBIDRAFT_308560"/>
<feature type="signal peptide" evidence="1">
    <location>
        <begin position="1"/>
        <end position="33"/>
    </location>
</feature>
<accession>B0CWN5</accession>
<evidence type="ECO:0000256" key="1">
    <source>
        <dbReference type="SAM" id="SignalP"/>
    </source>
</evidence>
<feature type="chain" id="PRO_5002748333" evidence="1">
    <location>
        <begin position="34"/>
        <end position="98"/>
    </location>
</feature>
<dbReference type="AlphaFoldDB" id="B0CWN5"/>
<dbReference type="RefSeq" id="XP_001876038.1">
    <property type="nucleotide sequence ID" value="XM_001876003.1"/>
</dbReference>
<gene>
    <name evidence="2" type="ORF">LACBIDRAFT_308560</name>
</gene>
<organism evidence="3">
    <name type="scientific">Laccaria bicolor (strain S238N-H82 / ATCC MYA-4686)</name>
    <name type="common">Bicoloured deceiver</name>
    <name type="synonym">Laccaria laccata var. bicolor</name>
    <dbReference type="NCBI Taxonomy" id="486041"/>
    <lineage>
        <taxon>Eukaryota</taxon>
        <taxon>Fungi</taxon>
        <taxon>Dikarya</taxon>
        <taxon>Basidiomycota</taxon>
        <taxon>Agaricomycotina</taxon>
        <taxon>Agaricomycetes</taxon>
        <taxon>Agaricomycetidae</taxon>
        <taxon>Agaricales</taxon>
        <taxon>Agaricineae</taxon>
        <taxon>Hydnangiaceae</taxon>
        <taxon>Laccaria</taxon>
    </lineage>
</organism>
<dbReference type="EMBL" id="DS547093">
    <property type="protein sequence ID" value="EDR13540.1"/>
    <property type="molecule type" value="Genomic_DNA"/>
</dbReference>
<dbReference type="GeneID" id="6071929"/>
<dbReference type="InParanoid" id="B0CWN5"/>
<keyword evidence="3" id="KW-1185">Reference proteome</keyword>
<proteinExistence type="predicted"/>
<protein>
    <submittedName>
        <fullName evidence="2">Predicted protein</fullName>
    </submittedName>
</protein>
<evidence type="ECO:0000313" key="3">
    <source>
        <dbReference type="Proteomes" id="UP000001194"/>
    </source>
</evidence>
<dbReference type="Proteomes" id="UP000001194">
    <property type="component" value="Unassembled WGS sequence"/>
</dbReference>
<name>B0CWN5_LACBS</name>
<reference evidence="2 3" key="1">
    <citation type="journal article" date="2008" name="Nature">
        <title>The genome of Laccaria bicolor provides insights into mycorrhizal symbiosis.</title>
        <authorList>
            <person name="Martin F."/>
            <person name="Aerts A."/>
            <person name="Ahren D."/>
            <person name="Brun A."/>
            <person name="Danchin E.G.J."/>
            <person name="Duchaussoy F."/>
            <person name="Gibon J."/>
            <person name="Kohler A."/>
            <person name="Lindquist E."/>
            <person name="Pereda V."/>
            <person name="Salamov A."/>
            <person name="Shapiro H.J."/>
            <person name="Wuyts J."/>
            <person name="Blaudez D."/>
            <person name="Buee M."/>
            <person name="Brokstein P."/>
            <person name="Canbaeck B."/>
            <person name="Cohen D."/>
            <person name="Courty P.E."/>
            <person name="Coutinho P.M."/>
            <person name="Delaruelle C."/>
            <person name="Detter J.C."/>
            <person name="Deveau A."/>
            <person name="DiFazio S."/>
            <person name="Duplessis S."/>
            <person name="Fraissinet-Tachet L."/>
            <person name="Lucic E."/>
            <person name="Frey-Klett P."/>
            <person name="Fourrey C."/>
            <person name="Feussner I."/>
            <person name="Gay G."/>
            <person name="Grimwood J."/>
            <person name="Hoegger P.J."/>
            <person name="Jain P."/>
            <person name="Kilaru S."/>
            <person name="Labbe J."/>
            <person name="Lin Y.C."/>
            <person name="Legue V."/>
            <person name="Le Tacon F."/>
            <person name="Marmeisse R."/>
            <person name="Melayah D."/>
            <person name="Montanini B."/>
            <person name="Muratet M."/>
            <person name="Nehls U."/>
            <person name="Niculita-Hirzel H."/>
            <person name="Oudot-Le Secq M.P."/>
            <person name="Peter M."/>
            <person name="Quesneville H."/>
            <person name="Rajashekar B."/>
            <person name="Reich M."/>
            <person name="Rouhier N."/>
            <person name="Schmutz J."/>
            <person name="Yin T."/>
            <person name="Chalot M."/>
            <person name="Henrissat B."/>
            <person name="Kuees U."/>
            <person name="Lucas S."/>
            <person name="Van de Peer Y."/>
            <person name="Podila G.K."/>
            <person name="Polle A."/>
            <person name="Pukkila P.J."/>
            <person name="Richardson P.M."/>
            <person name="Rouze P."/>
            <person name="Sanders I.R."/>
            <person name="Stajich J.E."/>
            <person name="Tunlid A."/>
            <person name="Tuskan G."/>
            <person name="Grigoriev I.V."/>
        </authorList>
    </citation>
    <scope>NUCLEOTIDE SEQUENCE [LARGE SCALE GENOMIC DNA]</scope>
    <source>
        <strain evidence="3">S238N-H82 / ATCC MYA-4686</strain>
    </source>
</reference>
<keyword evidence="1" id="KW-0732">Signal</keyword>
<dbReference type="HOGENOM" id="CLU_2333941_0_0_1"/>
<sequence length="98" mass="11214">MQTMIPRHALHSSVHVLLLFPFLLLSRQKQCSTFVVHSRTKALYTTIRRLPHNVTSMNPGLVVLPGNKTFKFLQADKCANILHSSVRQGQKRELTHEL</sequence>